<accession>A0A7Y9LBZ4</accession>
<evidence type="ECO:0000313" key="3">
    <source>
        <dbReference type="Proteomes" id="UP000569914"/>
    </source>
</evidence>
<dbReference type="AlphaFoldDB" id="A0A7Y9LBZ4"/>
<dbReference type="EMBL" id="JACCBU010000001">
    <property type="protein sequence ID" value="NYE72272.1"/>
    <property type="molecule type" value="Genomic_DNA"/>
</dbReference>
<proteinExistence type="predicted"/>
<dbReference type="PROSITE" id="PS50206">
    <property type="entry name" value="RHODANESE_3"/>
    <property type="match status" value="1"/>
</dbReference>
<dbReference type="Pfam" id="PF00581">
    <property type="entry name" value="Rhodanese"/>
    <property type="match status" value="1"/>
</dbReference>
<dbReference type="Gene3D" id="3.40.250.10">
    <property type="entry name" value="Rhodanese-like domain"/>
    <property type="match status" value="1"/>
</dbReference>
<evidence type="ECO:0000259" key="1">
    <source>
        <dbReference type="PROSITE" id="PS50206"/>
    </source>
</evidence>
<dbReference type="SMART" id="SM00450">
    <property type="entry name" value="RHOD"/>
    <property type="match status" value="1"/>
</dbReference>
<dbReference type="SUPFAM" id="SSF52821">
    <property type="entry name" value="Rhodanese/Cell cycle control phosphatase"/>
    <property type="match status" value="1"/>
</dbReference>
<dbReference type="Proteomes" id="UP000569914">
    <property type="component" value="Unassembled WGS sequence"/>
</dbReference>
<dbReference type="RefSeq" id="WP_179752957.1">
    <property type="nucleotide sequence ID" value="NZ_JACCBU010000001.1"/>
</dbReference>
<name>A0A7Y9LBZ4_9ACTN</name>
<keyword evidence="3" id="KW-1185">Reference proteome</keyword>
<evidence type="ECO:0000313" key="2">
    <source>
        <dbReference type="EMBL" id="NYE72272.1"/>
    </source>
</evidence>
<dbReference type="InterPro" id="IPR001763">
    <property type="entry name" value="Rhodanese-like_dom"/>
</dbReference>
<feature type="domain" description="Rhodanese" evidence="1">
    <location>
        <begin position="35"/>
        <end position="116"/>
    </location>
</feature>
<dbReference type="InterPro" id="IPR036873">
    <property type="entry name" value="Rhodanese-like_dom_sf"/>
</dbReference>
<dbReference type="GO" id="GO:0016740">
    <property type="term" value="F:transferase activity"/>
    <property type="evidence" value="ECO:0007669"/>
    <property type="project" value="UniProtKB-KW"/>
</dbReference>
<comment type="caution">
    <text evidence="2">The sequence shown here is derived from an EMBL/GenBank/DDBJ whole genome shotgun (WGS) entry which is preliminary data.</text>
</comment>
<sequence>MTLSPAGTTLTAPPRRIASRLPALTPAEARHAWDAGATVIDLRSPAERRRSGELPGALQLGADQVAELDLSDEATVILVCGSGDRSDRLAEVLHRRGRGNVTWVSGGYRGWLDAIWRQWSEMLVCDPGTPPGRFARLITHSSSPARRPGAAG</sequence>
<organism evidence="2 3">
    <name type="scientific">Microlunatus parietis</name>
    <dbReference type="NCBI Taxonomy" id="682979"/>
    <lineage>
        <taxon>Bacteria</taxon>
        <taxon>Bacillati</taxon>
        <taxon>Actinomycetota</taxon>
        <taxon>Actinomycetes</taxon>
        <taxon>Propionibacteriales</taxon>
        <taxon>Propionibacteriaceae</taxon>
        <taxon>Microlunatus</taxon>
    </lineage>
</organism>
<keyword evidence="2" id="KW-0808">Transferase</keyword>
<reference evidence="2 3" key="1">
    <citation type="submission" date="2020-07" db="EMBL/GenBank/DDBJ databases">
        <title>Sequencing the genomes of 1000 actinobacteria strains.</title>
        <authorList>
            <person name="Klenk H.-P."/>
        </authorList>
    </citation>
    <scope>NUCLEOTIDE SEQUENCE [LARGE SCALE GENOMIC DNA]</scope>
    <source>
        <strain evidence="2 3">DSM 22083</strain>
    </source>
</reference>
<protein>
    <submittedName>
        <fullName evidence="2">Rhodanese-related sulfurtransferase</fullName>
    </submittedName>
</protein>
<gene>
    <name evidence="2" type="ORF">BKA15_003601</name>
</gene>
<dbReference type="CDD" id="cd00158">
    <property type="entry name" value="RHOD"/>
    <property type="match status" value="1"/>
</dbReference>